<accession>A0A0U4C6Y8</accession>
<dbReference type="KEGG" id="aer:AERYTH_04130"/>
<keyword evidence="2" id="KW-0732">Signal</keyword>
<protein>
    <recommendedName>
        <fullName evidence="5">DUF732 domain-containing protein</fullName>
    </recommendedName>
</protein>
<evidence type="ECO:0000313" key="3">
    <source>
        <dbReference type="EMBL" id="ALX03947.1"/>
    </source>
</evidence>
<dbReference type="PATRIC" id="fig|2041.4.peg.863"/>
<keyword evidence="4" id="KW-1185">Reference proteome</keyword>
<feature type="region of interest" description="Disordered" evidence="1">
    <location>
        <begin position="16"/>
        <end position="45"/>
    </location>
</feature>
<dbReference type="AlphaFoldDB" id="A0A0U4C6Y8"/>
<sequence>MLAAVSLALLAACGGSGDSALADASASPSATAAPPSLDPSDPCPALVGDDGLVARALAAADGPAVDRGPLQDEMFRVVLSGPRHLKDPVGQIIDYLDDPAAYQPLDGGEDDVVTRAVRRVESACS</sequence>
<feature type="signal peptide" evidence="2">
    <location>
        <begin position="1"/>
        <end position="22"/>
    </location>
</feature>
<evidence type="ECO:0000313" key="4">
    <source>
        <dbReference type="Proteomes" id="UP000067689"/>
    </source>
</evidence>
<gene>
    <name evidence="3" type="ORF">AERYTH_04130</name>
</gene>
<evidence type="ECO:0000256" key="2">
    <source>
        <dbReference type="SAM" id="SignalP"/>
    </source>
</evidence>
<organism evidence="3 4">
    <name type="scientific">Aeromicrobium erythreum</name>
    <dbReference type="NCBI Taxonomy" id="2041"/>
    <lineage>
        <taxon>Bacteria</taxon>
        <taxon>Bacillati</taxon>
        <taxon>Actinomycetota</taxon>
        <taxon>Actinomycetes</taxon>
        <taxon>Propionibacteriales</taxon>
        <taxon>Nocardioidaceae</taxon>
        <taxon>Aeromicrobium</taxon>
    </lineage>
</organism>
<proteinExistence type="predicted"/>
<dbReference type="Proteomes" id="UP000067689">
    <property type="component" value="Chromosome"/>
</dbReference>
<evidence type="ECO:0000256" key="1">
    <source>
        <dbReference type="SAM" id="MobiDB-lite"/>
    </source>
</evidence>
<name>A0A0U4C6Y8_9ACTN</name>
<dbReference type="EMBL" id="CP011502">
    <property type="protein sequence ID" value="ALX03947.1"/>
    <property type="molecule type" value="Genomic_DNA"/>
</dbReference>
<reference evidence="3 4" key="1">
    <citation type="journal article" date="1991" name="Int. J. Syst. Bacteriol.">
        <title>Description of the erythromycin-producing bacterium Arthrobacter sp. strain NRRL B-3381 as Aeromicrobium erythreum gen. nov., sp. nov.</title>
        <authorList>
            <person name="Miller E.S."/>
            <person name="Woese C.R."/>
            <person name="Brenner S."/>
        </authorList>
    </citation>
    <scope>NUCLEOTIDE SEQUENCE [LARGE SCALE GENOMIC DNA]</scope>
    <source>
        <strain evidence="3 4">AR18</strain>
    </source>
</reference>
<feature type="chain" id="PRO_5006847721" description="DUF732 domain-containing protein" evidence="2">
    <location>
        <begin position="23"/>
        <end position="125"/>
    </location>
</feature>
<evidence type="ECO:0008006" key="5">
    <source>
        <dbReference type="Google" id="ProtNLM"/>
    </source>
</evidence>